<dbReference type="AlphaFoldDB" id="A0A151R8N3"/>
<dbReference type="Gramene" id="C.cajan_33839.t">
    <property type="protein sequence ID" value="C.cajan_33839.t.cds1"/>
    <property type="gene ID" value="C.cajan_33839"/>
</dbReference>
<reference evidence="1" key="1">
    <citation type="journal article" date="2012" name="Nat. Biotechnol.">
        <title>Draft genome sequence of pigeonpea (Cajanus cajan), an orphan legume crop of resource-poor farmers.</title>
        <authorList>
            <person name="Varshney R.K."/>
            <person name="Chen W."/>
            <person name="Li Y."/>
            <person name="Bharti A.K."/>
            <person name="Saxena R.K."/>
            <person name="Schlueter J.A."/>
            <person name="Donoghue M.T."/>
            <person name="Azam S."/>
            <person name="Fan G."/>
            <person name="Whaley A.M."/>
            <person name="Farmer A.D."/>
            <person name="Sheridan J."/>
            <person name="Iwata A."/>
            <person name="Tuteja R."/>
            <person name="Penmetsa R.V."/>
            <person name="Wu W."/>
            <person name="Upadhyaya H.D."/>
            <person name="Yang S.P."/>
            <person name="Shah T."/>
            <person name="Saxena K.B."/>
            <person name="Michael T."/>
            <person name="McCombie W.R."/>
            <person name="Yang B."/>
            <person name="Zhang G."/>
            <person name="Yang H."/>
            <person name="Wang J."/>
            <person name="Spillane C."/>
            <person name="Cook D.R."/>
            <person name="May G.D."/>
            <person name="Xu X."/>
            <person name="Jackson S.A."/>
        </authorList>
    </citation>
    <scope>NUCLEOTIDE SEQUENCE [LARGE SCALE GENOMIC DNA]</scope>
</reference>
<name>A0A151R8N3_CAJCA</name>
<evidence type="ECO:0000313" key="1">
    <source>
        <dbReference type="EMBL" id="KYP38866.1"/>
    </source>
</evidence>
<dbReference type="PANTHER" id="PTHR11439">
    <property type="entry name" value="GAG-POL-RELATED RETROTRANSPOSON"/>
    <property type="match status" value="1"/>
</dbReference>
<dbReference type="STRING" id="3821.A0A151R8N3"/>
<evidence type="ECO:0000313" key="2">
    <source>
        <dbReference type="Proteomes" id="UP000075243"/>
    </source>
</evidence>
<keyword evidence="2" id="KW-1185">Reference proteome</keyword>
<dbReference type="PANTHER" id="PTHR11439:SF521">
    <property type="entry name" value="RNA-DIRECTED DNA POLYMERASE"/>
    <property type="match status" value="1"/>
</dbReference>
<accession>A0A151R8N3</accession>
<organism evidence="1 2">
    <name type="scientific">Cajanus cajan</name>
    <name type="common">Pigeon pea</name>
    <name type="synonym">Cajanus indicus</name>
    <dbReference type="NCBI Taxonomy" id="3821"/>
    <lineage>
        <taxon>Eukaryota</taxon>
        <taxon>Viridiplantae</taxon>
        <taxon>Streptophyta</taxon>
        <taxon>Embryophyta</taxon>
        <taxon>Tracheophyta</taxon>
        <taxon>Spermatophyta</taxon>
        <taxon>Magnoliopsida</taxon>
        <taxon>eudicotyledons</taxon>
        <taxon>Gunneridae</taxon>
        <taxon>Pentapetalae</taxon>
        <taxon>rosids</taxon>
        <taxon>fabids</taxon>
        <taxon>Fabales</taxon>
        <taxon>Fabaceae</taxon>
        <taxon>Papilionoideae</taxon>
        <taxon>50 kb inversion clade</taxon>
        <taxon>NPAAA clade</taxon>
        <taxon>indigoferoid/millettioid clade</taxon>
        <taxon>Phaseoleae</taxon>
        <taxon>Cajanus</taxon>
    </lineage>
</organism>
<gene>
    <name evidence="1" type="ORF">KK1_039847</name>
</gene>
<sequence length="142" mass="16520">MKDVREANVILGIKIRKIENGFSSSQTHYVEKLLRKFNSFNVAFAKTCIHLKKNGGTIISQLEYAKIIGSVMYIMNYTKPNITYVVSRLRIYAHNLNTDHWNAFLCLLKYLKDTLDWSLHFIKLLTVLEGFCDANWVLDKET</sequence>
<proteinExistence type="predicted"/>
<dbReference type="EMBL" id="KQ483959">
    <property type="protein sequence ID" value="KYP38866.1"/>
    <property type="molecule type" value="Genomic_DNA"/>
</dbReference>
<protein>
    <submittedName>
        <fullName evidence="1">Retrovirus-related Pol polyprotein from transposon TNT 1-94</fullName>
    </submittedName>
</protein>
<dbReference type="Proteomes" id="UP000075243">
    <property type="component" value="Unassembled WGS sequence"/>
</dbReference>